<dbReference type="EMBL" id="KZ772766">
    <property type="protein sequence ID" value="PTQ32865.1"/>
    <property type="molecule type" value="Genomic_DNA"/>
</dbReference>
<evidence type="ECO:0000256" key="1">
    <source>
        <dbReference type="SAM" id="MobiDB-lite"/>
    </source>
</evidence>
<name>A0A2R6WG79_MARPO</name>
<keyword evidence="3" id="KW-1185">Reference proteome</keyword>
<evidence type="ECO:0000313" key="3">
    <source>
        <dbReference type="Proteomes" id="UP000244005"/>
    </source>
</evidence>
<sequence>MDHHLHFSETTSNLGASPTVRHPDPKSARAHSVTLQINFTDLDADPTGSLEKLNWLVCATGARLVSMEELHVI</sequence>
<organism evidence="2 3">
    <name type="scientific">Marchantia polymorpha</name>
    <name type="common">Common liverwort</name>
    <name type="synonym">Marchantia aquatica</name>
    <dbReference type="NCBI Taxonomy" id="3197"/>
    <lineage>
        <taxon>Eukaryota</taxon>
        <taxon>Viridiplantae</taxon>
        <taxon>Streptophyta</taxon>
        <taxon>Embryophyta</taxon>
        <taxon>Marchantiophyta</taxon>
        <taxon>Marchantiopsida</taxon>
        <taxon>Marchantiidae</taxon>
        <taxon>Marchantiales</taxon>
        <taxon>Marchantiaceae</taxon>
        <taxon>Marchantia</taxon>
    </lineage>
</organism>
<dbReference type="Gramene" id="Mp2g17710.1">
    <property type="protein sequence ID" value="Mp2g17710.1.cds1"/>
    <property type="gene ID" value="Mp2g17710"/>
</dbReference>
<gene>
    <name evidence="2" type="ORF">MARPO_0094s0039</name>
</gene>
<accession>A0A2R6WG79</accession>
<proteinExistence type="predicted"/>
<feature type="region of interest" description="Disordered" evidence="1">
    <location>
        <begin position="1"/>
        <end position="29"/>
    </location>
</feature>
<reference evidence="3" key="1">
    <citation type="journal article" date="2017" name="Cell">
        <title>Insights into land plant evolution garnered from the Marchantia polymorpha genome.</title>
        <authorList>
            <person name="Bowman J.L."/>
            <person name="Kohchi T."/>
            <person name="Yamato K.T."/>
            <person name="Jenkins J."/>
            <person name="Shu S."/>
            <person name="Ishizaki K."/>
            <person name="Yamaoka S."/>
            <person name="Nishihama R."/>
            <person name="Nakamura Y."/>
            <person name="Berger F."/>
            <person name="Adam C."/>
            <person name="Aki S.S."/>
            <person name="Althoff F."/>
            <person name="Araki T."/>
            <person name="Arteaga-Vazquez M.A."/>
            <person name="Balasubrmanian S."/>
            <person name="Barry K."/>
            <person name="Bauer D."/>
            <person name="Boehm C.R."/>
            <person name="Briginshaw L."/>
            <person name="Caballero-Perez J."/>
            <person name="Catarino B."/>
            <person name="Chen F."/>
            <person name="Chiyoda S."/>
            <person name="Chovatia M."/>
            <person name="Davies K.M."/>
            <person name="Delmans M."/>
            <person name="Demura T."/>
            <person name="Dierschke T."/>
            <person name="Dolan L."/>
            <person name="Dorantes-Acosta A.E."/>
            <person name="Eklund D.M."/>
            <person name="Florent S.N."/>
            <person name="Flores-Sandoval E."/>
            <person name="Fujiyama A."/>
            <person name="Fukuzawa H."/>
            <person name="Galik B."/>
            <person name="Grimanelli D."/>
            <person name="Grimwood J."/>
            <person name="Grossniklaus U."/>
            <person name="Hamada T."/>
            <person name="Haseloff J."/>
            <person name="Hetherington A.J."/>
            <person name="Higo A."/>
            <person name="Hirakawa Y."/>
            <person name="Hundley H.N."/>
            <person name="Ikeda Y."/>
            <person name="Inoue K."/>
            <person name="Inoue S.I."/>
            <person name="Ishida S."/>
            <person name="Jia Q."/>
            <person name="Kakita M."/>
            <person name="Kanazawa T."/>
            <person name="Kawai Y."/>
            <person name="Kawashima T."/>
            <person name="Kennedy M."/>
            <person name="Kinose K."/>
            <person name="Kinoshita T."/>
            <person name="Kohara Y."/>
            <person name="Koide E."/>
            <person name="Komatsu K."/>
            <person name="Kopischke S."/>
            <person name="Kubo M."/>
            <person name="Kyozuka J."/>
            <person name="Lagercrantz U."/>
            <person name="Lin S.S."/>
            <person name="Lindquist E."/>
            <person name="Lipzen A.M."/>
            <person name="Lu C.W."/>
            <person name="De Luna E."/>
            <person name="Martienssen R.A."/>
            <person name="Minamino N."/>
            <person name="Mizutani M."/>
            <person name="Mizutani M."/>
            <person name="Mochizuki N."/>
            <person name="Monte I."/>
            <person name="Mosher R."/>
            <person name="Nagasaki H."/>
            <person name="Nakagami H."/>
            <person name="Naramoto S."/>
            <person name="Nishitani K."/>
            <person name="Ohtani M."/>
            <person name="Okamoto T."/>
            <person name="Okumura M."/>
            <person name="Phillips J."/>
            <person name="Pollak B."/>
            <person name="Reinders A."/>
            <person name="Rovekamp M."/>
            <person name="Sano R."/>
            <person name="Sawa S."/>
            <person name="Schmid M.W."/>
            <person name="Shirakawa M."/>
            <person name="Solano R."/>
            <person name="Spunde A."/>
            <person name="Suetsugu N."/>
            <person name="Sugano S."/>
            <person name="Sugiyama A."/>
            <person name="Sun R."/>
            <person name="Suzuki Y."/>
            <person name="Takenaka M."/>
            <person name="Takezawa D."/>
            <person name="Tomogane H."/>
            <person name="Tsuzuki M."/>
            <person name="Ueda T."/>
            <person name="Umeda M."/>
            <person name="Ward J.M."/>
            <person name="Watanabe Y."/>
            <person name="Yazaki K."/>
            <person name="Yokoyama R."/>
            <person name="Yoshitake Y."/>
            <person name="Yotsui I."/>
            <person name="Zachgo S."/>
            <person name="Schmutz J."/>
        </authorList>
    </citation>
    <scope>NUCLEOTIDE SEQUENCE [LARGE SCALE GENOMIC DNA]</scope>
    <source>
        <strain evidence="3">Tak-1</strain>
    </source>
</reference>
<dbReference type="Proteomes" id="UP000244005">
    <property type="component" value="Unassembled WGS sequence"/>
</dbReference>
<dbReference type="AlphaFoldDB" id="A0A2R6WG79"/>
<evidence type="ECO:0000313" key="2">
    <source>
        <dbReference type="EMBL" id="PTQ32865.1"/>
    </source>
</evidence>
<protein>
    <submittedName>
        <fullName evidence="2">Uncharacterized protein</fullName>
    </submittedName>
</protein>